<dbReference type="HAMAP" id="MF_04144">
    <property type="entry name" value="TERL_LAMBDA"/>
    <property type="match status" value="1"/>
</dbReference>
<organism evidence="4 5">
    <name type="scientific">Pseudoxanthomonas winnipegensis</name>
    <dbReference type="NCBI Taxonomy" id="2480810"/>
    <lineage>
        <taxon>Bacteria</taxon>
        <taxon>Pseudomonadati</taxon>
        <taxon>Pseudomonadota</taxon>
        <taxon>Gammaproteobacteria</taxon>
        <taxon>Lysobacterales</taxon>
        <taxon>Lysobacteraceae</taxon>
        <taxon>Pseudoxanthomonas</taxon>
    </lineage>
</organism>
<comment type="caution">
    <text evidence="4">The sequence shown here is derived from an EMBL/GenBank/DDBJ whole genome shotgun (WGS) entry which is preliminary data.</text>
</comment>
<dbReference type="InterPro" id="IPR046454">
    <property type="entry name" value="GpA_endonuclease"/>
</dbReference>
<sequence length="698" mass="77321">MATFATAREVMLGTAEMIRPPRRIDVVEGAKALQVVNPAGSMGPWNPAVGPYMVEPLNLTASRLYEAVVFVGPARSGKTIALVDGRLAYTITCNPSDTLIVHTSQLGAEDFSKTRISRAIKESPKLRAALSTRGHDDNVLMKIFRSGMVLRMGWPSLSVLSSKDIHDVLMTDVDNFTGDMSIDEAFGAALKRIQTFMSAGIIVAESSPAKDYTDGKWKPTTPHEGPPAPGISALYNRGDRRRWYWPCPECKQPFQAAPGLERFLLPPMEELKERVLVDNTLALARRFSILYCPHCGNGIEQQWKKEMNAAGRWAGDGQVVHPDGSIEGALLESKTASFWLGGVAAAFQSWESLVERYLQALKSYLTNGDEKALKTTTNVDQALPYVPMAARSEIDPGDMQQRAEDWPMGMVPRGVRFLTATVDVQANRFVILVIGWGVGITGALERWVIDWFTLRTSARPDGSGGFLGLEPASYLEDWDRLVDKVIQRRYQLHDESGRTMPVRAVGIDWGGKAGTAPRALEFWRSLKARSLHWRVRLVKGDGNRNKNGPVFRETRPDASKRKDRNSGSAGDVPQLLLNTNRLKDTVAANTARAEPGVGYYHFPEWLPTSFYDELTAETRLPDGWKNLANARNEAFDLSGYNEALALWLKVPAVNLANPPSWAADWDHNPDVVHGGAAPVPKPRPVKRRRVVRSNYLGR</sequence>
<dbReference type="GO" id="GO:0004519">
    <property type="term" value="F:endonuclease activity"/>
    <property type="evidence" value="ECO:0007669"/>
    <property type="project" value="InterPro"/>
</dbReference>
<feature type="domain" description="Phage terminase large subunit GpA ATPase" evidence="2">
    <location>
        <begin position="41"/>
        <end position="313"/>
    </location>
</feature>
<accession>A0A4Q8M3B4</accession>
<reference evidence="4 5" key="1">
    <citation type="submission" date="2019-02" db="EMBL/GenBank/DDBJ databases">
        <title>WGS of Pseudoxanthomonas species novum from clinical isolates.</title>
        <authorList>
            <person name="Bernier A.-M."/>
            <person name="Bernard K."/>
            <person name="Vachon A."/>
        </authorList>
    </citation>
    <scope>NUCLEOTIDE SEQUENCE [LARGE SCALE GENOMIC DNA]</scope>
    <source>
        <strain evidence="4 5">NML130969</strain>
    </source>
</reference>
<name>A0A4Q8M3B4_9GAMM</name>
<gene>
    <name evidence="4" type="ORF">EA655_10630</name>
</gene>
<feature type="domain" description="Terminase large subunit GpA endonuclease" evidence="3">
    <location>
        <begin position="335"/>
        <end position="651"/>
    </location>
</feature>
<evidence type="ECO:0000256" key="1">
    <source>
        <dbReference type="SAM" id="MobiDB-lite"/>
    </source>
</evidence>
<dbReference type="OrthoDB" id="5181253at2"/>
<dbReference type="RefSeq" id="WP_130534498.1">
    <property type="nucleotide sequence ID" value="NZ_SHMG01000005.1"/>
</dbReference>
<dbReference type="InterPro" id="IPR008866">
    <property type="entry name" value="Phage_lambda_GpA-like"/>
</dbReference>
<feature type="region of interest" description="Disordered" evidence="1">
    <location>
        <begin position="544"/>
        <end position="573"/>
    </location>
</feature>
<evidence type="ECO:0000313" key="5">
    <source>
        <dbReference type="Proteomes" id="UP000294164"/>
    </source>
</evidence>
<dbReference type="Pfam" id="PF20454">
    <property type="entry name" value="GpA_nuclease"/>
    <property type="match status" value="1"/>
</dbReference>
<dbReference type="AlphaFoldDB" id="A0A4Q8M3B4"/>
<evidence type="ECO:0000259" key="2">
    <source>
        <dbReference type="Pfam" id="PF05876"/>
    </source>
</evidence>
<evidence type="ECO:0000259" key="3">
    <source>
        <dbReference type="Pfam" id="PF20454"/>
    </source>
</evidence>
<dbReference type="GO" id="GO:0016887">
    <property type="term" value="F:ATP hydrolysis activity"/>
    <property type="evidence" value="ECO:0007669"/>
    <property type="project" value="InterPro"/>
</dbReference>
<proteinExistence type="inferred from homology"/>
<dbReference type="GO" id="GO:0005524">
    <property type="term" value="F:ATP binding"/>
    <property type="evidence" value="ECO:0007669"/>
    <property type="project" value="InterPro"/>
</dbReference>
<dbReference type="PANTHER" id="PTHR34413:SF2">
    <property type="entry name" value="PROPHAGE TAIL FIBER ASSEMBLY PROTEIN HOMOLOG TFAE-RELATED"/>
    <property type="match status" value="1"/>
</dbReference>
<protein>
    <submittedName>
        <fullName evidence="4">Terminase</fullName>
    </submittedName>
</protein>
<dbReference type="Pfam" id="PF05876">
    <property type="entry name" value="GpA_ATPase"/>
    <property type="match status" value="1"/>
</dbReference>
<dbReference type="InterPro" id="IPR046453">
    <property type="entry name" value="GpA_ATPase"/>
</dbReference>
<dbReference type="PANTHER" id="PTHR34413">
    <property type="entry name" value="PROPHAGE TAIL FIBER ASSEMBLY PROTEIN HOMOLOG TFAE-RELATED-RELATED"/>
    <property type="match status" value="1"/>
</dbReference>
<evidence type="ECO:0000313" key="4">
    <source>
        <dbReference type="EMBL" id="TAA42477.1"/>
    </source>
</evidence>
<dbReference type="Proteomes" id="UP000294164">
    <property type="component" value="Unassembled WGS sequence"/>
</dbReference>
<dbReference type="InterPro" id="IPR051220">
    <property type="entry name" value="TFA_Chaperone"/>
</dbReference>
<dbReference type="EMBL" id="SHMG01000005">
    <property type="protein sequence ID" value="TAA42477.1"/>
    <property type="molecule type" value="Genomic_DNA"/>
</dbReference>